<keyword evidence="3" id="KW-0862">Zinc</keyword>
<dbReference type="InterPro" id="IPR001965">
    <property type="entry name" value="Znf_PHD"/>
</dbReference>
<comment type="caution">
    <text evidence="6">The sequence shown here is derived from an EMBL/GenBank/DDBJ whole genome shotgun (WGS) entry which is preliminary data.</text>
</comment>
<dbReference type="InterPro" id="IPR013083">
    <property type="entry name" value="Znf_RING/FYVE/PHD"/>
</dbReference>
<dbReference type="SUPFAM" id="SSF57903">
    <property type="entry name" value="FYVE/PHD zinc finger"/>
    <property type="match status" value="1"/>
</dbReference>
<dbReference type="EMBL" id="JANEYF010000649">
    <property type="protein sequence ID" value="KAJ8968816.1"/>
    <property type="molecule type" value="Genomic_DNA"/>
</dbReference>
<keyword evidence="1" id="KW-0479">Metal-binding</keyword>
<gene>
    <name evidence="6" type="ORF">NQ314_002078</name>
</gene>
<keyword evidence="2 4" id="KW-0863">Zinc-finger</keyword>
<protein>
    <recommendedName>
        <fullName evidence="5">PHD-type domain-containing protein</fullName>
    </recommendedName>
</protein>
<evidence type="ECO:0000256" key="4">
    <source>
        <dbReference type="PROSITE-ProRule" id="PRU00146"/>
    </source>
</evidence>
<evidence type="ECO:0000259" key="5">
    <source>
        <dbReference type="PROSITE" id="PS50016"/>
    </source>
</evidence>
<name>A0AAV8ZQB7_9CUCU</name>
<dbReference type="PROSITE" id="PS01359">
    <property type="entry name" value="ZF_PHD_1"/>
    <property type="match status" value="1"/>
</dbReference>
<evidence type="ECO:0000256" key="1">
    <source>
        <dbReference type="ARBA" id="ARBA00022723"/>
    </source>
</evidence>
<dbReference type="PROSITE" id="PS50016">
    <property type="entry name" value="ZF_PHD_2"/>
    <property type="match status" value="1"/>
</dbReference>
<dbReference type="Gene3D" id="3.30.40.10">
    <property type="entry name" value="Zinc/RING finger domain, C3HC4 (zinc finger)"/>
    <property type="match status" value="1"/>
</dbReference>
<dbReference type="InterPro" id="IPR019787">
    <property type="entry name" value="Znf_PHD-finger"/>
</dbReference>
<dbReference type="Proteomes" id="UP001162156">
    <property type="component" value="Unassembled WGS sequence"/>
</dbReference>
<dbReference type="Pfam" id="PF00628">
    <property type="entry name" value="PHD"/>
    <property type="match status" value="1"/>
</dbReference>
<proteinExistence type="predicted"/>
<dbReference type="InterPro" id="IPR011011">
    <property type="entry name" value="Znf_FYVE_PHD"/>
</dbReference>
<evidence type="ECO:0000256" key="3">
    <source>
        <dbReference type="ARBA" id="ARBA00022833"/>
    </source>
</evidence>
<accession>A0AAV8ZQB7</accession>
<sequence>MKKKEKCAVCEDELDSDAEDEGEKNVGCDICPRWYHLSCTKLAGQTYVAVCDQEFICNFCGDREY</sequence>
<feature type="domain" description="PHD-type" evidence="5">
    <location>
        <begin position="4"/>
        <end position="63"/>
    </location>
</feature>
<evidence type="ECO:0000313" key="7">
    <source>
        <dbReference type="Proteomes" id="UP001162156"/>
    </source>
</evidence>
<evidence type="ECO:0000313" key="6">
    <source>
        <dbReference type="EMBL" id="KAJ8968816.1"/>
    </source>
</evidence>
<reference evidence="6" key="1">
    <citation type="journal article" date="2023" name="Insect Mol. Biol.">
        <title>Genome sequencing provides insights into the evolution of gene families encoding plant cell wall-degrading enzymes in longhorned beetles.</title>
        <authorList>
            <person name="Shin N.R."/>
            <person name="Okamura Y."/>
            <person name="Kirsch R."/>
            <person name="Pauchet Y."/>
        </authorList>
    </citation>
    <scope>NUCLEOTIDE SEQUENCE</scope>
    <source>
        <strain evidence="6">RBIC_L_NR</strain>
    </source>
</reference>
<evidence type="ECO:0000256" key="2">
    <source>
        <dbReference type="ARBA" id="ARBA00022771"/>
    </source>
</evidence>
<dbReference type="GO" id="GO:0008270">
    <property type="term" value="F:zinc ion binding"/>
    <property type="evidence" value="ECO:0007669"/>
    <property type="project" value="UniProtKB-KW"/>
</dbReference>
<dbReference type="SMART" id="SM00249">
    <property type="entry name" value="PHD"/>
    <property type="match status" value="1"/>
</dbReference>
<keyword evidence="7" id="KW-1185">Reference proteome</keyword>
<dbReference type="InterPro" id="IPR019786">
    <property type="entry name" value="Zinc_finger_PHD-type_CS"/>
</dbReference>
<organism evidence="6 7">
    <name type="scientific">Rhamnusium bicolor</name>
    <dbReference type="NCBI Taxonomy" id="1586634"/>
    <lineage>
        <taxon>Eukaryota</taxon>
        <taxon>Metazoa</taxon>
        <taxon>Ecdysozoa</taxon>
        <taxon>Arthropoda</taxon>
        <taxon>Hexapoda</taxon>
        <taxon>Insecta</taxon>
        <taxon>Pterygota</taxon>
        <taxon>Neoptera</taxon>
        <taxon>Endopterygota</taxon>
        <taxon>Coleoptera</taxon>
        <taxon>Polyphaga</taxon>
        <taxon>Cucujiformia</taxon>
        <taxon>Chrysomeloidea</taxon>
        <taxon>Cerambycidae</taxon>
        <taxon>Lepturinae</taxon>
        <taxon>Rhagiini</taxon>
        <taxon>Rhamnusium</taxon>
    </lineage>
</organism>
<dbReference type="AlphaFoldDB" id="A0AAV8ZQB7"/>